<keyword evidence="4" id="KW-1185">Reference proteome</keyword>
<dbReference type="AlphaFoldDB" id="A0A1H9FIG1"/>
<name>A0A1H9FIG1_9HYPH</name>
<dbReference type="EMBL" id="FOFG01000004">
    <property type="protein sequence ID" value="SEQ37697.1"/>
    <property type="molecule type" value="Genomic_DNA"/>
</dbReference>
<proteinExistence type="predicted"/>
<organism evidence="3 4">
    <name type="scientific">Faunimonas pinastri</name>
    <dbReference type="NCBI Taxonomy" id="1855383"/>
    <lineage>
        <taxon>Bacteria</taxon>
        <taxon>Pseudomonadati</taxon>
        <taxon>Pseudomonadota</taxon>
        <taxon>Alphaproteobacteria</taxon>
        <taxon>Hyphomicrobiales</taxon>
        <taxon>Afifellaceae</taxon>
        <taxon>Faunimonas</taxon>
    </lineage>
</organism>
<evidence type="ECO:0000313" key="4">
    <source>
        <dbReference type="Proteomes" id="UP000199647"/>
    </source>
</evidence>
<dbReference type="Proteomes" id="UP000199647">
    <property type="component" value="Unassembled WGS sequence"/>
</dbReference>
<sequence length="132" mass="13583">MQRLLAALGVGLSLFCSTAAFAGAASVGAQPVLGGVSAPSAGSLLPVQYYGPPPPPEWGPPPPPPPPHWGPPPEWGAPPPPPPPFYGPRPYGPPPLGATCRISHSRQYGMYRAQPLGSSCFIPGRGYGRVTP</sequence>
<feature type="region of interest" description="Disordered" evidence="1">
    <location>
        <begin position="49"/>
        <end position="90"/>
    </location>
</feature>
<keyword evidence="2" id="KW-0732">Signal</keyword>
<evidence type="ECO:0000256" key="2">
    <source>
        <dbReference type="SAM" id="SignalP"/>
    </source>
</evidence>
<reference evidence="3 4" key="1">
    <citation type="submission" date="2016-10" db="EMBL/GenBank/DDBJ databases">
        <authorList>
            <person name="de Groot N.N."/>
        </authorList>
    </citation>
    <scope>NUCLEOTIDE SEQUENCE [LARGE SCALE GENOMIC DNA]</scope>
    <source>
        <strain evidence="3 4">A52C2</strain>
    </source>
</reference>
<dbReference type="RefSeq" id="WP_177176773.1">
    <property type="nucleotide sequence ID" value="NZ_FOFG01000004.1"/>
</dbReference>
<evidence type="ECO:0000256" key="1">
    <source>
        <dbReference type="SAM" id="MobiDB-lite"/>
    </source>
</evidence>
<feature type="compositionally biased region" description="Pro residues" evidence="1">
    <location>
        <begin position="51"/>
        <end position="90"/>
    </location>
</feature>
<feature type="chain" id="PRO_5011531512" evidence="2">
    <location>
        <begin position="23"/>
        <end position="132"/>
    </location>
</feature>
<accession>A0A1H9FIG1</accession>
<gene>
    <name evidence="3" type="ORF">SAMN05216548_104128</name>
</gene>
<feature type="signal peptide" evidence="2">
    <location>
        <begin position="1"/>
        <end position="22"/>
    </location>
</feature>
<evidence type="ECO:0000313" key="3">
    <source>
        <dbReference type="EMBL" id="SEQ37697.1"/>
    </source>
</evidence>
<protein>
    <submittedName>
        <fullName evidence="3">Uncharacterized protein</fullName>
    </submittedName>
</protein>